<dbReference type="EMBL" id="VTET01000013">
    <property type="protein sequence ID" value="TYS67222.1"/>
    <property type="molecule type" value="Genomic_DNA"/>
</dbReference>
<protein>
    <submittedName>
        <fullName evidence="2">Uncharacterized protein</fullName>
    </submittedName>
</protein>
<sequence>MKILFGQIPEIFGHFCKNFGQLCQNFGQKLKNFGHLSKMEDKSSYRPLVHQRSDQNSPKSDPNPQPKTLGS</sequence>
<dbReference type="AlphaFoldDB" id="A0A5D4SYD0"/>
<evidence type="ECO:0000256" key="1">
    <source>
        <dbReference type="SAM" id="MobiDB-lite"/>
    </source>
</evidence>
<name>A0A5D4SYD0_9BACI</name>
<accession>A0A5D4SYD0</accession>
<dbReference type="OrthoDB" id="9984447at2"/>
<feature type="region of interest" description="Disordered" evidence="1">
    <location>
        <begin position="41"/>
        <end position="71"/>
    </location>
</feature>
<dbReference type="Proteomes" id="UP000324517">
    <property type="component" value="Unassembled WGS sequence"/>
</dbReference>
<evidence type="ECO:0000313" key="3">
    <source>
        <dbReference type="Proteomes" id="UP000324517"/>
    </source>
</evidence>
<proteinExistence type="predicted"/>
<feature type="compositionally biased region" description="Polar residues" evidence="1">
    <location>
        <begin position="54"/>
        <end position="71"/>
    </location>
</feature>
<organism evidence="2 3">
    <name type="scientific">Sutcliffiella horikoshii</name>
    <dbReference type="NCBI Taxonomy" id="79883"/>
    <lineage>
        <taxon>Bacteria</taxon>
        <taxon>Bacillati</taxon>
        <taxon>Bacillota</taxon>
        <taxon>Bacilli</taxon>
        <taxon>Bacillales</taxon>
        <taxon>Bacillaceae</taxon>
        <taxon>Sutcliffiella</taxon>
    </lineage>
</organism>
<comment type="caution">
    <text evidence="2">The sequence shown here is derived from an EMBL/GenBank/DDBJ whole genome shotgun (WGS) entry which is preliminary data.</text>
</comment>
<gene>
    <name evidence="2" type="ORF">FZC75_19255</name>
</gene>
<reference evidence="2 3" key="1">
    <citation type="submission" date="2019-08" db="EMBL/GenBank/DDBJ databases">
        <title>Bacillus genomes from the desert of Cuatro Cienegas, Coahuila.</title>
        <authorList>
            <person name="Olmedo-Alvarez G."/>
        </authorList>
    </citation>
    <scope>NUCLEOTIDE SEQUENCE [LARGE SCALE GENOMIC DNA]</scope>
    <source>
        <strain evidence="2 3">CH98b_3T</strain>
    </source>
</reference>
<evidence type="ECO:0000313" key="2">
    <source>
        <dbReference type="EMBL" id="TYS67222.1"/>
    </source>
</evidence>